<gene>
    <name evidence="1" type="ORF">METZ01_LOCUS324627</name>
</gene>
<sequence>KISKIAGGSQEFELPGADGTANQHLKTDGAGNLGWASGTAVTGSTNTWIPTITGANALTGTANFTYDGNTLDVKNGGTASSINLYCETSNQHYIKLKSGPHASATSYTLTLPNAPPTVSGQALTATTAGVGSWAAPSGLSESCNFRARITSDQSNVTGNGASYNMTGAIWTEDWDIGSDFSNGTFTAPANGYYHLGFTAYVNQTDGVTDMTFNMVTPAGTHIMSRGNWSYGTGGTGYASPSSARSGITQSGLFYIASAGTAYINLQGYNAGSDTVDVTAFHTFFWGMRVM</sequence>
<reference evidence="1" key="1">
    <citation type="submission" date="2018-05" db="EMBL/GenBank/DDBJ databases">
        <authorList>
            <person name="Lanie J.A."/>
            <person name="Ng W.-L."/>
            <person name="Kazmierczak K.M."/>
            <person name="Andrzejewski T.M."/>
            <person name="Davidsen T.M."/>
            <person name="Wayne K.J."/>
            <person name="Tettelin H."/>
            <person name="Glass J.I."/>
            <person name="Rusch D."/>
            <person name="Podicherti R."/>
            <person name="Tsui H.-C.T."/>
            <person name="Winkler M.E."/>
        </authorList>
    </citation>
    <scope>NUCLEOTIDE SEQUENCE</scope>
</reference>
<accession>A0A382PED9</accession>
<organism evidence="1">
    <name type="scientific">marine metagenome</name>
    <dbReference type="NCBI Taxonomy" id="408172"/>
    <lineage>
        <taxon>unclassified sequences</taxon>
        <taxon>metagenomes</taxon>
        <taxon>ecological metagenomes</taxon>
    </lineage>
</organism>
<proteinExistence type="predicted"/>
<evidence type="ECO:0008006" key="2">
    <source>
        <dbReference type="Google" id="ProtNLM"/>
    </source>
</evidence>
<evidence type="ECO:0000313" key="1">
    <source>
        <dbReference type="EMBL" id="SVC71773.1"/>
    </source>
</evidence>
<dbReference type="AlphaFoldDB" id="A0A382PED9"/>
<dbReference type="EMBL" id="UINC01106836">
    <property type="protein sequence ID" value="SVC71773.1"/>
    <property type="molecule type" value="Genomic_DNA"/>
</dbReference>
<name>A0A382PED9_9ZZZZ</name>
<feature type="non-terminal residue" evidence="1">
    <location>
        <position position="1"/>
    </location>
</feature>
<protein>
    <recommendedName>
        <fullName evidence="2">C1q domain-containing protein</fullName>
    </recommendedName>
</protein>